<dbReference type="Proteomes" id="UP001201812">
    <property type="component" value="Unassembled WGS sequence"/>
</dbReference>
<organism evidence="2 3">
    <name type="scientific">Ditylenchus destructor</name>
    <dbReference type="NCBI Taxonomy" id="166010"/>
    <lineage>
        <taxon>Eukaryota</taxon>
        <taxon>Metazoa</taxon>
        <taxon>Ecdysozoa</taxon>
        <taxon>Nematoda</taxon>
        <taxon>Chromadorea</taxon>
        <taxon>Rhabditida</taxon>
        <taxon>Tylenchina</taxon>
        <taxon>Tylenchomorpha</taxon>
        <taxon>Sphaerularioidea</taxon>
        <taxon>Anguinidae</taxon>
        <taxon>Anguininae</taxon>
        <taxon>Ditylenchus</taxon>
    </lineage>
</organism>
<name>A0AAD4MIJ4_9BILA</name>
<evidence type="ECO:0000313" key="2">
    <source>
        <dbReference type="EMBL" id="KAI1695379.1"/>
    </source>
</evidence>
<proteinExistence type="predicted"/>
<evidence type="ECO:0000256" key="1">
    <source>
        <dbReference type="SAM" id="Phobius"/>
    </source>
</evidence>
<evidence type="ECO:0000313" key="3">
    <source>
        <dbReference type="Proteomes" id="UP001201812"/>
    </source>
</evidence>
<keyword evidence="1" id="KW-0812">Transmembrane</keyword>
<reference evidence="2" key="1">
    <citation type="submission" date="2022-01" db="EMBL/GenBank/DDBJ databases">
        <title>Genome Sequence Resource for Two Populations of Ditylenchus destructor, the Migratory Endoparasitic Phytonematode.</title>
        <authorList>
            <person name="Zhang H."/>
            <person name="Lin R."/>
            <person name="Xie B."/>
        </authorList>
    </citation>
    <scope>NUCLEOTIDE SEQUENCE</scope>
    <source>
        <strain evidence="2">BazhouSP</strain>
    </source>
</reference>
<dbReference type="EMBL" id="JAKKPZ010000409">
    <property type="protein sequence ID" value="KAI1695379.1"/>
    <property type="molecule type" value="Genomic_DNA"/>
</dbReference>
<feature type="transmembrane region" description="Helical" evidence="1">
    <location>
        <begin position="30"/>
        <end position="52"/>
    </location>
</feature>
<dbReference type="AlphaFoldDB" id="A0AAD4MIJ4"/>
<protein>
    <submittedName>
        <fullName evidence="2">Uncharacterized protein</fullName>
    </submittedName>
</protein>
<keyword evidence="1" id="KW-0472">Membrane</keyword>
<gene>
    <name evidence="2" type="ORF">DdX_19609</name>
</gene>
<accession>A0AAD4MIJ4</accession>
<comment type="caution">
    <text evidence="2">The sequence shown here is derived from an EMBL/GenBank/DDBJ whole genome shotgun (WGS) entry which is preliminary data.</text>
</comment>
<keyword evidence="1" id="KW-1133">Transmembrane helix</keyword>
<sequence>MVSYMAVNAVGLAVAIPMYAYPLCNARGPIWTGTLGFVHMAIEPLTVFFLALDRCLTIQFMSKTKTENVVFTCNIFASPSVL</sequence>
<keyword evidence="3" id="KW-1185">Reference proteome</keyword>